<evidence type="ECO:0000256" key="1">
    <source>
        <dbReference type="SAM" id="MobiDB-lite"/>
    </source>
</evidence>
<sequence length="203" mass="21338">MRSSFALLAMAVSAVSAQTTVQNYKSSLDMTIDPNTVDLATRSSWCGAQQNTCDALCKDDTNENKCTEDDLKWECTCSSNSSTPGLQYYTQTMPTFICEELFSQCISQNTGSQSGQRDCTSKIEDKCAKQSPPKDVVSDDDDDTSSTATNTATTSATRASSEATGTAESVTSTTSDAFAAPTMAPAGRGAAAAVALGMLAYII</sequence>
<comment type="caution">
    <text evidence="4">The sequence shown here is derived from an EMBL/GenBank/DDBJ whole genome shotgun (WGS) entry which is preliminary data.</text>
</comment>
<evidence type="ECO:0000313" key="5">
    <source>
        <dbReference type="Proteomes" id="UP000737391"/>
    </source>
</evidence>
<evidence type="ECO:0000259" key="3">
    <source>
        <dbReference type="Pfam" id="PF24808"/>
    </source>
</evidence>
<evidence type="ECO:0000313" key="4">
    <source>
        <dbReference type="EMBL" id="KAF4498195.1"/>
    </source>
</evidence>
<gene>
    <name evidence="4" type="ORF">FAGAP_5632</name>
</gene>
<dbReference type="Proteomes" id="UP000737391">
    <property type="component" value="Unassembled WGS sequence"/>
</dbReference>
<dbReference type="OrthoDB" id="2121879at2759"/>
<feature type="signal peptide" evidence="2">
    <location>
        <begin position="1"/>
        <end position="17"/>
    </location>
</feature>
<keyword evidence="2" id="KW-0732">Signal</keyword>
<feature type="domain" description="DUF7707" evidence="3">
    <location>
        <begin position="30"/>
        <end position="132"/>
    </location>
</feature>
<feature type="chain" id="PRO_5040119230" evidence="2">
    <location>
        <begin position="18"/>
        <end position="203"/>
    </location>
</feature>
<keyword evidence="5" id="KW-1185">Reference proteome</keyword>
<dbReference type="Pfam" id="PF24808">
    <property type="entry name" value="DUF7707"/>
    <property type="match status" value="1"/>
</dbReference>
<evidence type="ECO:0000256" key="2">
    <source>
        <dbReference type="SAM" id="SignalP"/>
    </source>
</evidence>
<dbReference type="PANTHER" id="PTHR38118">
    <property type="entry name" value="ANCHORED CELL WALL PROTEIN 11-RELATED"/>
    <property type="match status" value="1"/>
</dbReference>
<proteinExistence type="predicted"/>
<dbReference type="InterPro" id="IPR056124">
    <property type="entry name" value="DUF7707"/>
</dbReference>
<feature type="region of interest" description="Disordered" evidence="1">
    <location>
        <begin position="129"/>
        <end position="174"/>
    </location>
</feature>
<protein>
    <submittedName>
        <fullName evidence="4">PCI domain containing protein</fullName>
    </submittedName>
</protein>
<dbReference type="AlphaFoldDB" id="A0A9P5B9R2"/>
<dbReference type="PANTHER" id="PTHR38118:SF3">
    <property type="entry name" value="ANCHORED CELL WALL PROTEIN 11"/>
    <property type="match status" value="1"/>
</dbReference>
<dbReference type="EMBL" id="LUFC02000363">
    <property type="protein sequence ID" value="KAF4498195.1"/>
    <property type="molecule type" value="Genomic_DNA"/>
</dbReference>
<accession>A0A9P5B9R2</accession>
<feature type="compositionally biased region" description="Low complexity" evidence="1">
    <location>
        <begin position="145"/>
        <end position="174"/>
    </location>
</feature>
<name>A0A9P5B9R2_9HYPO</name>
<organism evidence="4 5">
    <name type="scientific">Fusarium agapanthi</name>
    <dbReference type="NCBI Taxonomy" id="1803897"/>
    <lineage>
        <taxon>Eukaryota</taxon>
        <taxon>Fungi</taxon>
        <taxon>Dikarya</taxon>
        <taxon>Ascomycota</taxon>
        <taxon>Pezizomycotina</taxon>
        <taxon>Sordariomycetes</taxon>
        <taxon>Hypocreomycetidae</taxon>
        <taxon>Hypocreales</taxon>
        <taxon>Nectriaceae</taxon>
        <taxon>Fusarium</taxon>
        <taxon>Fusarium fujikuroi species complex</taxon>
    </lineage>
</organism>
<reference evidence="4" key="1">
    <citation type="submission" date="2020-01" db="EMBL/GenBank/DDBJ databases">
        <title>Identification and distribution of gene clusters putatively required for synthesis of sphingolipid metabolism inhibitors in phylogenetically diverse species of the filamentous fungus Fusarium.</title>
        <authorList>
            <person name="Kim H.-S."/>
            <person name="Busman M."/>
            <person name="Brown D.W."/>
            <person name="Divon H."/>
            <person name="Uhlig S."/>
            <person name="Proctor R.H."/>
        </authorList>
    </citation>
    <scope>NUCLEOTIDE SEQUENCE</scope>
    <source>
        <strain evidence="4">NRRL 31653</strain>
    </source>
</reference>